<sequence length="171" mass="17381">MVLRRRAAALAATAVLLLTPALAACSDDEPATGDRVTSTAPPGATDRPSGAAEPADPAAAEAEIARNWAAFFDADTPAAERVKLLENGEEMRDVLTAFAGNPQAAAIAAKVTGVAFTSATGADVTYDLLVGGNPLLPDSRGTSVLQDDTWKVSVKTLCGLVKLSGVTVEGC</sequence>
<evidence type="ECO:0000313" key="6">
    <source>
        <dbReference type="EMBL" id="GHI21876.1"/>
    </source>
</evidence>
<protein>
    <recommendedName>
        <fullName evidence="5">Low molecular weight antigen MTB12-like C-terminal domain-containing protein</fullName>
    </recommendedName>
</protein>
<dbReference type="EMBL" id="BNDW01000019">
    <property type="protein sequence ID" value="GHI21876.1"/>
    <property type="molecule type" value="Genomic_DNA"/>
</dbReference>
<evidence type="ECO:0000313" key="7">
    <source>
        <dbReference type="Proteomes" id="UP001052739"/>
    </source>
</evidence>
<feature type="region of interest" description="Disordered" evidence="3">
    <location>
        <begin position="27"/>
        <end position="55"/>
    </location>
</feature>
<dbReference type="Proteomes" id="UP001052739">
    <property type="component" value="Unassembled WGS sequence"/>
</dbReference>
<comment type="similarity">
    <text evidence="2">Belongs to the MTB12 family.</text>
</comment>
<dbReference type="Pfam" id="PF26580">
    <property type="entry name" value="Mtb12_C"/>
    <property type="match status" value="1"/>
</dbReference>
<reference evidence="6" key="1">
    <citation type="submission" date="2024-05" db="EMBL/GenBank/DDBJ databases">
        <title>Whole genome shotgun sequence of Streptomyces hydrogenans NBRC 13475.</title>
        <authorList>
            <person name="Komaki H."/>
            <person name="Tamura T."/>
        </authorList>
    </citation>
    <scope>NUCLEOTIDE SEQUENCE</scope>
    <source>
        <strain evidence="6">NBRC 13475</strain>
    </source>
</reference>
<dbReference type="InterPro" id="IPR058644">
    <property type="entry name" value="Mtb12-like_C"/>
</dbReference>
<proteinExistence type="inferred from homology"/>
<keyword evidence="1 4" id="KW-0732">Signal</keyword>
<feature type="signal peptide" evidence="4">
    <location>
        <begin position="1"/>
        <end position="23"/>
    </location>
</feature>
<dbReference type="PROSITE" id="PS51257">
    <property type="entry name" value="PROKAR_LIPOPROTEIN"/>
    <property type="match status" value="1"/>
</dbReference>
<organism evidence="6 7">
    <name type="scientific">Streptomyces hydrogenans</name>
    <dbReference type="NCBI Taxonomy" id="1873719"/>
    <lineage>
        <taxon>Bacteria</taxon>
        <taxon>Bacillati</taxon>
        <taxon>Actinomycetota</taxon>
        <taxon>Actinomycetes</taxon>
        <taxon>Kitasatosporales</taxon>
        <taxon>Streptomycetaceae</taxon>
        <taxon>Streptomyces</taxon>
    </lineage>
</organism>
<evidence type="ECO:0000256" key="4">
    <source>
        <dbReference type="SAM" id="SignalP"/>
    </source>
</evidence>
<gene>
    <name evidence="6" type="ORF">Shyd_32470</name>
</gene>
<evidence type="ECO:0000256" key="3">
    <source>
        <dbReference type="SAM" id="MobiDB-lite"/>
    </source>
</evidence>
<evidence type="ECO:0000256" key="2">
    <source>
        <dbReference type="ARBA" id="ARBA00093774"/>
    </source>
</evidence>
<accession>A0ABQ3PA36</accession>
<feature type="domain" description="Low molecular weight antigen MTB12-like C-terminal" evidence="5">
    <location>
        <begin position="57"/>
        <end position="166"/>
    </location>
</feature>
<name>A0ABQ3PA36_9ACTN</name>
<comment type="caution">
    <text evidence="6">The sequence shown here is derived from an EMBL/GenBank/DDBJ whole genome shotgun (WGS) entry which is preliminary data.</text>
</comment>
<feature type="chain" id="PRO_5046029577" description="Low molecular weight antigen MTB12-like C-terminal domain-containing protein" evidence="4">
    <location>
        <begin position="24"/>
        <end position="171"/>
    </location>
</feature>
<dbReference type="GeneID" id="94009246"/>
<keyword evidence="7" id="KW-1185">Reference proteome</keyword>
<evidence type="ECO:0000256" key="1">
    <source>
        <dbReference type="ARBA" id="ARBA00022729"/>
    </source>
</evidence>
<evidence type="ECO:0000259" key="5">
    <source>
        <dbReference type="Pfam" id="PF26580"/>
    </source>
</evidence>
<dbReference type="RefSeq" id="WP_043223823.1">
    <property type="nucleotide sequence ID" value="NZ_BNBS01000078.1"/>
</dbReference>